<feature type="compositionally biased region" description="Polar residues" evidence="1">
    <location>
        <begin position="489"/>
        <end position="504"/>
    </location>
</feature>
<feature type="region of interest" description="Disordered" evidence="1">
    <location>
        <begin position="197"/>
        <end position="223"/>
    </location>
</feature>
<feature type="compositionally biased region" description="Polar residues" evidence="1">
    <location>
        <begin position="296"/>
        <end position="305"/>
    </location>
</feature>
<name>A0A168NVA4_ABSGL</name>
<evidence type="ECO:0000259" key="2">
    <source>
        <dbReference type="PROSITE" id="PS50003"/>
    </source>
</evidence>
<dbReference type="InterPro" id="IPR001849">
    <property type="entry name" value="PH_domain"/>
</dbReference>
<accession>A0A168NVA4</accession>
<keyword evidence="4" id="KW-1185">Reference proteome</keyword>
<dbReference type="SUPFAM" id="SSF50729">
    <property type="entry name" value="PH domain-like"/>
    <property type="match status" value="1"/>
</dbReference>
<gene>
    <name evidence="3" type="primary">ABSGL_07016.1 scaffold 8715</name>
</gene>
<dbReference type="Gene3D" id="2.30.29.30">
    <property type="entry name" value="Pleckstrin-homology domain (PH domain)/Phosphotyrosine-binding domain (PTB)"/>
    <property type="match status" value="1"/>
</dbReference>
<feature type="region of interest" description="Disordered" evidence="1">
    <location>
        <begin position="250"/>
        <end position="313"/>
    </location>
</feature>
<feature type="region of interest" description="Disordered" evidence="1">
    <location>
        <begin position="489"/>
        <end position="530"/>
    </location>
</feature>
<dbReference type="InterPro" id="IPR011993">
    <property type="entry name" value="PH-like_dom_sf"/>
</dbReference>
<feature type="compositionally biased region" description="Polar residues" evidence="1">
    <location>
        <begin position="338"/>
        <end position="353"/>
    </location>
</feature>
<dbReference type="AlphaFoldDB" id="A0A168NVA4"/>
<feature type="region of interest" description="Disordered" evidence="1">
    <location>
        <begin position="427"/>
        <end position="446"/>
    </location>
</feature>
<dbReference type="OrthoDB" id="2412252at2759"/>
<dbReference type="InParanoid" id="A0A168NVA4"/>
<dbReference type="Proteomes" id="UP000078561">
    <property type="component" value="Unassembled WGS sequence"/>
</dbReference>
<feature type="compositionally biased region" description="Polar residues" evidence="1">
    <location>
        <begin position="427"/>
        <end position="441"/>
    </location>
</feature>
<organism evidence="3">
    <name type="scientific">Absidia glauca</name>
    <name type="common">Pin mould</name>
    <dbReference type="NCBI Taxonomy" id="4829"/>
    <lineage>
        <taxon>Eukaryota</taxon>
        <taxon>Fungi</taxon>
        <taxon>Fungi incertae sedis</taxon>
        <taxon>Mucoromycota</taxon>
        <taxon>Mucoromycotina</taxon>
        <taxon>Mucoromycetes</taxon>
        <taxon>Mucorales</taxon>
        <taxon>Cunninghamellaceae</taxon>
        <taxon>Absidia</taxon>
    </lineage>
</organism>
<feature type="compositionally biased region" description="Pro residues" evidence="1">
    <location>
        <begin position="202"/>
        <end position="217"/>
    </location>
</feature>
<feature type="compositionally biased region" description="Polar residues" evidence="1">
    <location>
        <begin position="269"/>
        <end position="278"/>
    </location>
</feature>
<feature type="compositionally biased region" description="Polar residues" evidence="1">
    <location>
        <begin position="518"/>
        <end position="530"/>
    </location>
</feature>
<proteinExistence type="predicted"/>
<evidence type="ECO:0000256" key="1">
    <source>
        <dbReference type="SAM" id="MobiDB-lite"/>
    </source>
</evidence>
<dbReference type="PROSITE" id="PS50003">
    <property type="entry name" value="PH_DOMAIN"/>
    <property type="match status" value="1"/>
</dbReference>
<reference evidence="3" key="1">
    <citation type="submission" date="2016-04" db="EMBL/GenBank/DDBJ databases">
        <authorList>
            <person name="Evans L.H."/>
            <person name="Alamgir A."/>
            <person name="Owens N."/>
            <person name="Weber N.D."/>
            <person name="Virtaneva K."/>
            <person name="Barbian K."/>
            <person name="Babar A."/>
            <person name="Rosenke K."/>
        </authorList>
    </citation>
    <scope>NUCLEOTIDE SEQUENCE [LARGE SCALE GENOMIC DNA]</scope>
    <source>
        <strain evidence="3">CBS 101.48</strain>
    </source>
</reference>
<feature type="region of interest" description="Disordered" evidence="1">
    <location>
        <begin position="64"/>
        <end position="84"/>
    </location>
</feature>
<protein>
    <recommendedName>
        <fullName evidence="2">PH domain-containing protein</fullName>
    </recommendedName>
</protein>
<feature type="region of interest" description="Disordered" evidence="1">
    <location>
        <begin position="338"/>
        <end position="359"/>
    </location>
</feature>
<sequence>MFDSFHKQDDIFKNTEEVPASMPVFEGYLYWYSDKQKWKWHLFRFDGLSLICLSNRKVKLPRDTPIEQDDLTDPNMPSPTSPLLATPKHPYTPYAEEVMASHYQLPSWSVNLLQVTSISLLALNDKPQHRFCFCIRTNSSKCFLLKARKQKDLDRWLFVLTKAWHWTQVQQNTQQQHTISPPPRLPSLDISTSLKDIKFRGQPPPTPPPHQSKPSPSPQEYEANYTSPILSAEKEKWIDEWRDSLRAMAMPSPMCHPNKTTGPPIVLNPSPQSDNNTAQSRSSSFVQQRQRPASMVCQTTEQLSSGVKKKRSDEVKNWISGREHKDYDVHYFQDANTTDHANDTSTHLNSNYSSDRHPSPLLHYHRSTRGRSVQIITQNHHHHNHQQQHGAAISPSPLHLPTSSFSDHSPLYALSKVESTHDVYKLQSTRQQTRPLSTPNDLSGIPPYQPPTDYGCRRATPSTSNIVAPSLPPVVPPNYTLYGPIMSSSSTGPLKKMQQPSPKSSGGEDDLNLVFYPSRSTPTHGTLSIA</sequence>
<dbReference type="EMBL" id="LT553525">
    <property type="protein sequence ID" value="SAM01275.1"/>
    <property type="molecule type" value="Genomic_DNA"/>
</dbReference>
<evidence type="ECO:0000313" key="4">
    <source>
        <dbReference type="Proteomes" id="UP000078561"/>
    </source>
</evidence>
<feature type="domain" description="PH" evidence="2">
    <location>
        <begin position="22"/>
        <end position="165"/>
    </location>
</feature>
<feature type="compositionally biased region" description="Low complexity" evidence="1">
    <location>
        <begin position="279"/>
        <end position="291"/>
    </location>
</feature>
<evidence type="ECO:0000313" key="3">
    <source>
        <dbReference type="EMBL" id="SAM01275.1"/>
    </source>
</evidence>